<reference evidence="1 2" key="1">
    <citation type="submission" date="2018-06" db="EMBL/GenBank/DDBJ databases">
        <authorList>
            <consortium name="Pathogen Informatics"/>
            <person name="Doyle S."/>
        </authorList>
    </citation>
    <scope>NUCLEOTIDE SEQUENCE [LARGE SCALE GENOMIC DNA]</scope>
    <source>
        <strain evidence="1 2">NCTC10821</strain>
    </source>
</reference>
<dbReference type="InterPro" id="IPR036894">
    <property type="entry name" value="YbaB-like_sf"/>
</dbReference>
<dbReference type="Proteomes" id="UP000254978">
    <property type="component" value="Unassembled WGS sequence"/>
</dbReference>
<dbReference type="RefSeq" id="WP_115279903.1">
    <property type="nucleotide sequence ID" value="NZ_AP022600.1"/>
</dbReference>
<dbReference type="Gene3D" id="3.30.1310.10">
    <property type="entry name" value="Nucleoid-associated protein YbaB-like domain"/>
    <property type="match status" value="1"/>
</dbReference>
<sequence>MNADSPSRLVEQRDLVLDLNEQINSLSVEVSNADGSVRVRVDGWGALTGLWLHERAYRDGSGALAGQIVEISRTAAELVVDRQVFLLREFGERARSVPAPGE</sequence>
<dbReference type="EMBL" id="UGQT01000001">
    <property type="protein sequence ID" value="STZ60832.1"/>
    <property type="molecule type" value="Genomic_DNA"/>
</dbReference>
<protein>
    <submittedName>
        <fullName evidence="1">Uncharacterized protein</fullName>
    </submittedName>
</protein>
<evidence type="ECO:0000313" key="2">
    <source>
        <dbReference type="Proteomes" id="UP000254978"/>
    </source>
</evidence>
<evidence type="ECO:0000313" key="1">
    <source>
        <dbReference type="EMBL" id="STZ60832.1"/>
    </source>
</evidence>
<dbReference type="AlphaFoldDB" id="A0A378TJ43"/>
<keyword evidence="2" id="KW-1185">Reference proteome</keyword>
<accession>A0A378TJ43</accession>
<dbReference type="OrthoDB" id="3623823at2"/>
<organism evidence="1 2">
    <name type="scientific">Mycolicibacterium tokaiense</name>
    <dbReference type="NCBI Taxonomy" id="39695"/>
    <lineage>
        <taxon>Bacteria</taxon>
        <taxon>Bacillati</taxon>
        <taxon>Actinomycetota</taxon>
        <taxon>Actinomycetes</taxon>
        <taxon>Mycobacteriales</taxon>
        <taxon>Mycobacteriaceae</taxon>
        <taxon>Mycolicibacterium</taxon>
    </lineage>
</organism>
<gene>
    <name evidence="1" type="ORF">NCTC10821_04376</name>
</gene>
<proteinExistence type="predicted"/>
<name>A0A378TJ43_9MYCO</name>